<dbReference type="GO" id="GO:0051537">
    <property type="term" value="F:2 iron, 2 sulfur cluster binding"/>
    <property type="evidence" value="ECO:0007669"/>
    <property type="project" value="UniProtKB-KW"/>
</dbReference>
<organism evidence="7 8">
    <name type="scientific">Marinomonas profundi</name>
    <dbReference type="NCBI Taxonomy" id="2726122"/>
    <lineage>
        <taxon>Bacteria</taxon>
        <taxon>Pseudomonadati</taxon>
        <taxon>Pseudomonadota</taxon>
        <taxon>Gammaproteobacteria</taxon>
        <taxon>Oceanospirillales</taxon>
        <taxon>Oceanospirillaceae</taxon>
        <taxon>Marinomonas</taxon>
    </lineage>
</organism>
<dbReference type="SUPFAM" id="SSF55961">
    <property type="entry name" value="Bet v1-like"/>
    <property type="match status" value="1"/>
</dbReference>
<reference evidence="7 8" key="1">
    <citation type="submission" date="2020-04" db="EMBL/GenBank/DDBJ databases">
        <title>Marinomonas sp. M1K-6 isolated from the deep seawater of the Mariana Trench.</title>
        <authorList>
            <person name="Li Y."/>
        </authorList>
    </citation>
    <scope>NUCLEOTIDE SEQUENCE [LARGE SCALE GENOMIC DNA]</scope>
    <source>
        <strain evidence="7 8">M1K-6</strain>
    </source>
</reference>
<keyword evidence="3" id="KW-0560">Oxidoreductase</keyword>
<dbReference type="CDD" id="cd08878">
    <property type="entry name" value="RHO_alpha_C_DMO-like"/>
    <property type="match status" value="1"/>
</dbReference>
<dbReference type="InterPro" id="IPR044043">
    <property type="entry name" value="VanA_C_cat"/>
</dbReference>
<dbReference type="PANTHER" id="PTHR21266">
    <property type="entry name" value="IRON-SULFUR DOMAIN CONTAINING PROTEIN"/>
    <property type="match status" value="1"/>
</dbReference>
<keyword evidence="7" id="KW-0223">Dioxygenase</keyword>
<evidence type="ECO:0000313" key="8">
    <source>
        <dbReference type="Proteomes" id="UP000586067"/>
    </source>
</evidence>
<evidence type="ECO:0000256" key="4">
    <source>
        <dbReference type="ARBA" id="ARBA00023004"/>
    </source>
</evidence>
<accession>A0A847R886</accession>
<dbReference type="InterPro" id="IPR036922">
    <property type="entry name" value="Rieske_2Fe-2S_sf"/>
</dbReference>
<dbReference type="Proteomes" id="UP000586067">
    <property type="component" value="Unassembled WGS sequence"/>
</dbReference>
<dbReference type="PANTHER" id="PTHR21266:SF60">
    <property type="entry name" value="3-KETOSTEROID-9-ALPHA-MONOOXYGENASE, OXYGENASE COMPONENT"/>
    <property type="match status" value="1"/>
</dbReference>
<feature type="domain" description="Rieske" evidence="6">
    <location>
        <begin position="27"/>
        <end position="128"/>
    </location>
</feature>
<dbReference type="RefSeq" id="WP_168825904.1">
    <property type="nucleotide sequence ID" value="NZ_CP073013.1"/>
</dbReference>
<keyword evidence="5" id="KW-0411">Iron-sulfur</keyword>
<dbReference type="SUPFAM" id="SSF50022">
    <property type="entry name" value="ISP domain"/>
    <property type="match status" value="1"/>
</dbReference>
<dbReference type="GO" id="GO:0046872">
    <property type="term" value="F:metal ion binding"/>
    <property type="evidence" value="ECO:0007669"/>
    <property type="project" value="UniProtKB-KW"/>
</dbReference>
<proteinExistence type="predicted"/>
<comment type="caution">
    <text evidence="7">The sequence shown here is derived from an EMBL/GenBank/DDBJ whole genome shotgun (WGS) entry which is preliminary data.</text>
</comment>
<dbReference type="InterPro" id="IPR050584">
    <property type="entry name" value="Cholesterol_7-desaturase"/>
</dbReference>
<dbReference type="Gene3D" id="3.90.380.10">
    <property type="entry name" value="Naphthalene 1,2-dioxygenase Alpha Subunit, Chain A, domain 1"/>
    <property type="match status" value="1"/>
</dbReference>
<keyword evidence="2" id="KW-0479">Metal-binding</keyword>
<keyword evidence="4" id="KW-0408">Iron</keyword>
<sequence length="364" mass="41267">MSVQYVSAAELIDSDTESTSPFPLNMWYVAALSSELQDKPLPRTLLNNHIVFFRTADGKASALEDKCCHRSLPLSLGTVEESGIRCGYHGLLFNGDGKCIEIPGQDKVPRKALVSAYFICEQDHLIWIWFGDKNNQEPTCLPPSYPVHNAPEYLFGGDVYHYDAPYQLIHDNLLDLSHLGYVHLHTIGGNAKLHMTAETKVESDEKTVRVIRHMPDSVPPPTYSLAYPFTGKIDRWQEILFKISHLEIWTGAVDAGSDSLENPNRDGFHMKGFHGITPETETTCHYIWTMSTNPKNDPKETAKKVIEQTRLTFDEDKVVIEAQYKNMQSFKHNKMLDIHVDLAPNRARRIIETCLVLNSDVLEK</sequence>
<evidence type="ECO:0000256" key="1">
    <source>
        <dbReference type="ARBA" id="ARBA00022714"/>
    </source>
</evidence>
<dbReference type="GO" id="GO:0051213">
    <property type="term" value="F:dioxygenase activity"/>
    <property type="evidence" value="ECO:0007669"/>
    <property type="project" value="UniProtKB-KW"/>
</dbReference>
<evidence type="ECO:0000259" key="6">
    <source>
        <dbReference type="PROSITE" id="PS51296"/>
    </source>
</evidence>
<dbReference type="AlphaFoldDB" id="A0A847R886"/>
<evidence type="ECO:0000313" key="7">
    <source>
        <dbReference type="EMBL" id="NLQ18286.1"/>
    </source>
</evidence>
<evidence type="ECO:0000256" key="2">
    <source>
        <dbReference type="ARBA" id="ARBA00022723"/>
    </source>
</evidence>
<dbReference type="InterPro" id="IPR017941">
    <property type="entry name" value="Rieske_2Fe-2S"/>
</dbReference>
<dbReference type="Pfam" id="PF00355">
    <property type="entry name" value="Rieske"/>
    <property type="match status" value="1"/>
</dbReference>
<evidence type="ECO:0000256" key="3">
    <source>
        <dbReference type="ARBA" id="ARBA00023002"/>
    </source>
</evidence>
<keyword evidence="1" id="KW-0001">2Fe-2S</keyword>
<name>A0A847R886_9GAMM</name>
<evidence type="ECO:0000256" key="5">
    <source>
        <dbReference type="ARBA" id="ARBA00023014"/>
    </source>
</evidence>
<dbReference type="PROSITE" id="PS51296">
    <property type="entry name" value="RIESKE"/>
    <property type="match status" value="1"/>
</dbReference>
<gene>
    <name evidence="7" type="ORF">HGG82_11740</name>
</gene>
<protein>
    <submittedName>
        <fullName evidence="7">Aromatic ring-hydroxylating dioxygenase subunit alpha</fullName>
    </submittedName>
</protein>
<keyword evidence="8" id="KW-1185">Reference proteome</keyword>
<dbReference type="Gene3D" id="2.102.10.10">
    <property type="entry name" value="Rieske [2Fe-2S] iron-sulphur domain"/>
    <property type="match status" value="1"/>
</dbReference>
<dbReference type="EMBL" id="JABAEK010000012">
    <property type="protein sequence ID" value="NLQ18286.1"/>
    <property type="molecule type" value="Genomic_DNA"/>
</dbReference>
<dbReference type="Pfam" id="PF19112">
    <property type="entry name" value="VanA_C"/>
    <property type="match status" value="1"/>
</dbReference>